<feature type="domain" description="Lon N-terminal" evidence="1">
    <location>
        <begin position="11"/>
        <end position="210"/>
    </location>
</feature>
<dbReference type="OrthoDB" id="8558970at2"/>
<dbReference type="AlphaFoldDB" id="A0A4Q7VZF8"/>
<dbReference type="Pfam" id="PF02190">
    <property type="entry name" value="LON_substr_bdg"/>
    <property type="match status" value="1"/>
</dbReference>
<keyword evidence="3" id="KW-1185">Reference proteome</keyword>
<dbReference type="EMBL" id="SHKP01000004">
    <property type="protein sequence ID" value="RZU02150.1"/>
    <property type="molecule type" value="Genomic_DNA"/>
</dbReference>
<dbReference type="InterPro" id="IPR003111">
    <property type="entry name" value="Lon_prtase_N"/>
</dbReference>
<comment type="caution">
    <text evidence="2">The sequence shown here is derived from an EMBL/GenBank/DDBJ whole genome shotgun (WGS) entry which is preliminary data.</text>
</comment>
<dbReference type="SUPFAM" id="SSF88697">
    <property type="entry name" value="PUA domain-like"/>
    <property type="match status" value="1"/>
</dbReference>
<dbReference type="InterPro" id="IPR046336">
    <property type="entry name" value="Lon_prtase_N_sf"/>
</dbReference>
<gene>
    <name evidence="2" type="ORF">EV670_0169</name>
</gene>
<dbReference type="Gene3D" id="1.10.4060.10">
    <property type="entry name" value="BPP1347 like domain"/>
    <property type="match status" value="1"/>
</dbReference>
<dbReference type="Gene3D" id="2.30.130.40">
    <property type="entry name" value="LON domain-like"/>
    <property type="match status" value="1"/>
</dbReference>
<proteinExistence type="predicted"/>
<organism evidence="2 3">
    <name type="scientific">Rivibacter subsaxonicus</name>
    <dbReference type="NCBI Taxonomy" id="457575"/>
    <lineage>
        <taxon>Bacteria</taxon>
        <taxon>Pseudomonadati</taxon>
        <taxon>Pseudomonadota</taxon>
        <taxon>Betaproteobacteria</taxon>
        <taxon>Burkholderiales</taxon>
        <taxon>Rivibacter</taxon>
    </lineage>
</organism>
<name>A0A4Q7VZF8_9BURK</name>
<sequence>MIHPRLAEEGAFELPLFPLTSVLFPDGLLGLKVFEARYLDLVADCLRQKSGFGVVAIRKGSEVRHAGDSGAGAEFERVGCIAEILSVDSTQPGILQLRCKGTQRFETLSTEQQADGLWVAQARRLPADEAVLPAAALVGSAQGLANAIQALKQQGTEPFLAPYNFESAGWLANRWCEILPIPMVAKQKLMELDDPQVRLQLVDEFLRSKGVVQ</sequence>
<evidence type="ECO:0000313" key="3">
    <source>
        <dbReference type="Proteomes" id="UP000293671"/>
    </source>
</evidence>
<evidence type="ECO:0000313" key="2">
    <source>
        <dbReference type="EMBL" id="RZU02150.1"/>
    </source>
</evidence>
<evidence type="ECO:0000259" key="1">
    <source>
        <dbReference type="PROSITE" id="PS51787"/>
    </source>
</evidence>
<protein>
    <recommendedName>
        <fullName evidence="1">Lon N-terminal domain-containing protein</fullName>
    </recommendedName>
</protein>
<dbReference type="InterPro" id="IPR015947">
    <property type="entry name" value="PUA-like_sf"/>
</dbReference>
<accession>A0A4Q7VZF8</accession>
<dbReference type="Proteomes" id="UP000293671">
    <property type="component" value="Unassembled WGS sequence"/>
</dbReference>
<reference evidence="2 3" key="1">
    <citation type="submission" date="2019-02" db="EMBL/GenBank/DDBJ databases">
        <title>Genomic Encyclopedia of Type Strains, Phase IV (KMG-IV): sequencing the most valuable type-strain genomes for metagenomic binning, comparative biology and taxonomic classification.</title>
        <authorList>
            <person name="Goeker M."/>
        </authorList>
    </citation>
    <scope>NUCLEOTIDE SEQUENCE [LARGE SCALE GENOMIC DNA]</scope>
    <source>
        <strain evidence="2 3">DSM 19570</strain>
    </source>
</reference>
<dbReference type="PROSITE" id="PS51787">
    <property type="entry name" value="LON_N"/>
    <property type="match status" value="1"/>
</dbReference>
<dbReference type="RefSeq" id="WP_130429933.1">
    <property type="nucleotide sequence ID" value="NZ_SHKP01000004.1"/>
</dbReference>
<dbReference type="SMART" id="SM00464">
    <property type="entry name" value="LON"/>
    <property type="match status" value="1"/>
</dbReference>
<dbReference type="PANTHER" id="PTHR46732">
    <property type="entry name" value="ATP-DEPENDENT PROTEASE LA (LON) DOMAIN PROTEIN"/>
    <property type="match status" value="1"/>
</dbReference>
<dbReference type="PANTHER" id="PTHR46732:SF8">
    <property type="entry name" value="ATP-DEPENDENT PROTEASE LA (LON) DOMAIN PROTEIN"/>
    <property type="match status" value="1"/>
</dbReference>